<proteinExistence type="predicted"/>
<dbReference type="EMBL" id="AP023367">
    <property type="protein sequence ID" value="BCJ93891.1"/>
    <property type="molecule type" value="Genomic_DNA"/>
</dbReference>
<name>A0A6S6R460_9FIRM</name>
<accession>A0A6S6R460</accession>
<dbReference type="KEGG" id="acel:acsn021_14600"/>
<dbReference type="AlphaFoldDB" id="A0A6S6R460"/>
<sequence length="143" mass="14919">MFNLNGQSVSQGVQSVSQGVQSASLGAQSVPQGEEIPCGKTCPASGYQLANVSVPVTVYPFAEAGAPKTKCCGDAIVTPGKDSCNGRPHGACSFTISQRICVEVPVVFGAKAIIGGTTIECECATSKDICKKYEEYYKDDEIN</sequence>
<gene>
    <name evidence="1" type="ORF">acsn021_14600</name>
</gene>
<dbReference type="RefSeq" id="WP_207725126.1">
    <property type="nucleotide sequence ID" value="NZ_AP023367.1"/>
</dbReference>
<protein>
    <submittedName>
        <fullName evidence="1">Uncharacterized protein</fullName>
    </submittedName>
</protein>
<evidence type="ECO:0000313" key="1">
    <source>
        <dbReference type="EMBL" id="BCJ93891.1"/>
    </source>
</evidence>
<organism evidence="1 2">
    <name type="scientific">Anaerocolumna cellulosilytica</name>
    <dbReference type="NCBI Taxonomy" id="433286"/>
    <lineage>
        <taxon>Bacteria</taxon>
        <taxon>Bacillati</taxon>
        <taxon>Bacillota</taxon>
        <taxon>Clostridia</taxon>
        <taxon>Lachnospirales</taxon>
        <taxon>Lachnospiraceae</taxon>
        <taxon>Anaerocolumna</taxon>
    </lineage>
</organism>
<evidence type="ECO:0000313" key="2">
    <source>
        <dbReference type="Proteomes" id="UP000515561"/>
    </source>
</evidence>
<reference evidence="1 2" key="1">
    <citation type="journal article" date="2016" name="Int. J. Syst. Evol. Microbiol.">
        <title>Descriptions of Anaerotaenia torta gen. nov., sp. nov. and Anaerocolumna cellulosilytica gen. nov., sp. nov. isolated from a methanogenic reactor of cattle waste.</title>
        <authorList>
            <person name="Uek A."/>
            <person name="Ohtaki Y."/>
            <person name="Kaku N."/>
            <person name="Ueki K."/>
        </authorList>
    </citation>
    <scope>NUCLEOTIDE SEQUENCE [LARGE SCALE GENOMIC DNA]</scope>
    <source>
        <strain evidence="1 2">SN021</strain>
    </source>
</reference>
<keyword evidence="2" id="KW-1185">Reference proteome</keyword>
<dbReference type="Proteomes" id="UP000515561">
    <property type="component" value="Chromosome"/>
</dbReference>